<accession>A0A2W7R7M1</accession>
<dbReference type="RefSeq" id="WP_169310903.1">
    <property type="nucleotide sequence ID" value="NZ_QKZS01000009.1"/>
</dbReference>
<evidence type="ECO:0000313" key="2">
    <source>
        <dbReference type="EMBL" id="PZX51737.1"/>
    </source>
</evidence>
<comment type="caution">
    <text evidence="2">The sequence shown here is derived from an EMBL/GenBank/DDBJ whole genome shotgun (WGS) entry which is preliminary data.</text>
</comment>
<proteinExistence type="predicted"/>
<dbReference type="Proteomes" id="UP000249538">
    <property type="component" value="Unassembled WGS sequence"/>
</dbReference>
<evidence type="ECO:0000256" key="1">
    <source>
        <dbReference type="SAM" id="MobiDB-lite"/>
    </source>
</evidence>
<evidence type="ECO:0000313" key="3">
    <source>
        <dbReference type="Proteomes" id="UP000249538"/>
    </source>
</evidence>
<gene>
    <name evidence="2" type="ORF">LX76_03090</name>
</gene>
<feature type="compositionally biased region" description="Basic and acidic residues" evidence="1">
    <location>
        <begin position="7"/>
        <end position="28"/>
    </location>
</feature>
<protein>
    <submittedName>
        <fullName evidence="2">Uncharacterized protein</fullName>
    </submittedName>
</protein>
<reference evidence="2 3" key="1">
    <citation type="submission" date="2018-06" db="EMBL/GenBank/DDBJ databases">
        <title>Genomic Encyclopedia of Archaeal and Bacterial Type Strains, Phase II (KMG-II): from individual species to whole genera.</title>
        <authorList>
            <person name="Goeker M."/>
        </authorList>
    </citation>
    <scope>NUCLEOTIDE SEQUENCE [LARGE SCALE GENOMIC DNA]</scope>
    <source>
        <strain evidence="2 3">DSM 18774</strain>
    </source>
</reference>
<dbReference type="AlphaFoldDB" id="A0A2W7R7M1"/>
<feature type="region of interest" description="Disordered" evidence="1">
    <location>
        <begin position="1"/>
        <end position="47"/>
    </location>
</feature>
<dbReference type="EMBL" id="QKZS01000009">
    <property type="protein sequence ID" value="PZX51737.1"/>
    <property type="molecule type" value="Genomic_DNA"/>
</dbReference>
<organism evidence="2 3">
    <name type="scientific">Cereibacter changlensis</name>
    <dbReference type="NCBI Taxonomy" id="402884"/>
    <lineage>
        <taxon>Bacteria</taxon>
        <taxon>Pseudomonadati</taxon>
        <taxon>Pseudomonadota</taxon>
        <taxon>Alphaproteobacteria</taxon>
        <taxon>Rhodobacterales</taxon>
        <taxon>Paracoccaceae</taxon>
        <taxon>Cereibacter</taxon>
    </lineage>
</organism>
<name>A0A2W7R7M1_9RHOB</name>
<sequence>MPNTPKPAKEKRSEEPERKNDQAEHEGSPHSPDAYDDTNPARQVKTP</sequence>